<dbReference type="EMBL" id="CP069620">
    <property type="protein sequence ID" value="UZH54975.1"/>
    <property type="molecule type" value="Genomic_DNA"/>
</dbReference>
<protein>
    <submittedName>
        <fullName evidence="1">Transposase</fullName>
    </submittedName>
</protein>
<proteinExistence type="predicted"/>
<evidence type="ECO:0000313" key="1">
    <source>
        <dbReference type="EMBL" id="UZH54975.1"/>
    </source>
</evidence>
<reference evidence="1" key="1">
    <citation type="submission" date="2021-02" db="EMBL/GenBank/DDBJ databases">
        <title>Salinimicrobium sp. nov. isolated from seawater in Tongyeong, Republic of Korea.</title>
        <authorList>
            <person name="Lee S.-J."/>
        </authorList>
    </citation>
    <scope>NUCLEOTIDE SEQUENCE</scope>
    <source>
        <strain evidence="1">HN-2-9-2</strain>
    </source>
</reference>
<gene>
    <name evidence="1" type="ORF">JRG66_13580</name>
</gene>
<dbReference type="Proteomes" id="UP001163981">
    <property type="component" value="Chromosome"/>
</dbReference>
<organism evidence="1 2">
    <name type="scientific">Salinimicrobium tongyeongense</name>
    <dbReference type="NCBI Taxonomy" id="2809707"/>
    <lineage>
        <taxon>Bacteria</taxon>
        <taxon>Pseudomonadati</taxon>
        <taxon>Bacteroidota</taxon>
        <taxon>Flavobacteriia</taxon>
        <taxon>Flavobacteriales</taxon>
        <taxon>Flavobacteriaceae</taxon>
        <taxon>Salinimicrobium</taxon>
    </lineage>
</organism>
<keyword evidence="2" id="KW-1185">Reference proteome</keyword>
<accession>A0ABY6NPZ1</accession>
<sequence>MLYKAASNWTKKQSKRAEILFKEYPDIHKAYSLVNNLETFLTRLKTKVSL</sequence>
<name>A0ABY6NPZ1_9FLAO</name>
<evidence type="ECO:0000313" key="2">
    <source>
        <dbReference type="Proteomes" id="UP001163981"/>
    </source>
</evidence>